<protein>
    <submittedName>
        <fullName evidence="1">Uncharacterized protein</fullName>
    </submittedName>
</protein>
<accession>A0A6S6R2C9</accession>
<reference evidence="1 2" key="1">
    <citation type="journal article" date="2016" name="Int. J. Syst. Evol. Microbiol.">
        <title>Descriptions of Anaerotaenia torta gen. nov., sp. nov. and Anaerocolumna cellulosilytica gen. nov., sp. nov. isolated from a methanogenic reactor of cattle waste.</title>
        <authorList>
            <person name="Uek A."/>
            <person name="Ohtaki Y."/>
            <person name="Kaku N."/>
            <person name="Ueki K."/>
        </authorList>
    </citation>
    <scope>NUCLEOTIDE SEQUENCE [LARGE SCALE GENOMIC DNA]</scope>
    <source>
        <strain evidence="1 2">SN021</strain>
    </source>
</reference>
<sequence>MQLVGKEISHIKFGEGIVKESRDNYITITFSQGEKKFLYPKAFNKYLTLKDKKVQLQVNQALEVLQKEELMQQIYIGEQQRLHKLQMERFYPDSQAAFGFVQNNREEVFSTWSLYAGSYQSGSSKGKPKLPVRLRLNSACLLTECAKGVSEKKRRILGVFMPREEFEGAACKDGIINSHERYRIKLEDKETMFYWNYIPEAEQVLKWGNIEIRYISNLTMQKILMDMKLVISDLKRRQEMEDFYQYFCLVNKLEDIEH</sequence>
<keyword evidence="2" id="KW-1185">Reference proteome</keyword>
<dbReference type="Proteomes" id="UP000515561">
    <property type="component" value="Chromosome"/>
</dbReference>
<dbReference type="KEGG" id="acel:acsn021_18060"/>
<proteinExistence type="predicted"/>
<dbReference type="EMBL" id="AP023367">
    <property type="protein sequence ID" value="BCJ94237.1"/>
    <property type="molecule type" value="Genomic_DNA"/>
</dbReference>
<name>A0A6S6R2C9_9FIRM</name>
<organism evidence="1 2">
    <name type="scientific">Anaerocolumna cellulosilytica</name>
    <dbReference type="NCBI Taxonomy" id="433286"/>
    <lineage>
        <taxon>Bacteria</taxon>
        <taxon>Bacillati</taxon>
        <taxon>Bacillota</taxon>
        <taxon>Clostridia</taxon>
        <taxon>Lachnospirales</taxon>
        <taxon>Lachnospiraceae</taxon>
        <taxon>Anaerocolumna</taxon>
    </lineage>
</organism>
<evidence type="ECO:0000313" key="1">
    <source>
        <dbReference type="EMBL" id="BCJ94237.1"/>
    </source>
</evidence>
<evidence type="ECO:0000313" key="2">
    <source>
        <dbReference type="Proteomes" id="UP000515561"/>
    </source>
</evidence>
<dbReference type="RefSeq" id="WP_184091221.1">
    <property type="nucleotide sequence ID" value="NZ_AP023367.1"/>
</dbReference>
<dbReference type="AlphaFoldDB" id="A0A6S6R2C9"/>
<gene>
    <name evidence="1" type="ORF">acsn021_18060</name>
</gene>